<comment type="catalytic activity">
    <reaction evidence="4">
        <text>a secondary aliphatic amine + O2 + H2O = a primary amine + an aldehyde + H2O2</text>
        <dbReference type="Rhea" id="RHEA:26414"/>
        <dbReference type="ChEBI" id="CHEBI:15377"/>
        <dbReference type="ChEBI" id="CHEBI:15379"/>
        <dbReference type="ChEBI" id="CHEBI:16240"/>
        <dbReference type="ChEBI" id="CHEBI:17478"/>
        <dbReference type="ChEBI" id="CHEBI:58855"/>
        <dbReference type="ChEBI" id="CHEBI:65296"/>
        <dbReference type="EC" id="1.4.3.4"/>
    </reaction>
</comment>
<dbReference type="InterPro" id="IPR001613">
    <property type="entry name" value="Flavin_amine_oxidase"/>
</dbReference>
<comment type="caution">
    <text evidence="8">The sequence shown here is derived from an EMBL/GenBank/DDBJ whole genome shotgun (WGS) entry which is preliminary data.</text>
</comment>
<reference evidence="8" key="2">
    <citation type="journal article" date="2023" name="IMA Fungus">
        <title>Comparative genomic study of the Penicillium genus elucidates a diverse pangenome and 15 lateral gene transfer events.</title>
        <authorList>
            <person name="Petersen C."/>
            <person name="Sorensen T."/>
            <person name="Nielsen M.R."/>
            <person name="Sondergaard T.E."/>
            <person name="Sorensen J.L."/>
            <person name="Fitzpatrick D.A."/>
            <person name="Frisvad J.C."/>
            <person name="Nielsen K.L."/>
        </authorList>
    </citation>
    <scope>NUCLEOTIDE SEQUENCE</scope>
    <source>
        <strain evidence="8">IBT 23319</strain>
    </source>
</reference>
<dbReference type="Proteomes" id="UP001147733">
    <property type="component" value="Unassembled WGS sequence"/>
</dbReference>
<gene>
    <name evidence="8" type="ORF">N7469_009073</name>
</gene>
<evidence type="ECO:0000256" key="1">
    <source>
        <dbReference type="ARBA" id="ARBA00001974"/>
    </source>
</evidence>
<dbReference type="PANTHER" id="PTHR43563:SF1">
    <property type="entry name" value="AMINE OXIDASE [FLAVIN-CONTAINING] B"/>
    <property type="match status" value="1"/>
</dbReference>
<dbReference type="EC" id="1.4.3.-" evidence="6"/>
<sequence length="444" mass="50228">MAIFAREYIFSMAPISNEGFLWTPNRSKTGLETDAVQTSSPFIHDTYDVTIIGAGFAGLIAARELMLLLEARDRIEGQTWTAKVLNEELEMGRTWVHWNQPHLYNEFRRYGLHLRRLRQMFKRGKALTCEISIERAGDLLERIARLFFTVDGKTSRELMSYPHDPFKEPAFWLKYDHLSVEDRLNSPDGVSSWEKDPASGNDIVFTEALRWYALGGYSMAGVFELAEVYKIGNGGMTSFVRAILTDYTGDMLFETSVKEVTQSNLGVGVATTFGQLVKAKYVISTIPLNCLADVIFNGPVSSIRQSPFKKGHINKGTKIHFKLEEEEPGWFGTAHSQDSAYVFAFSDHNGTWRSESDTWCIGFRYNGTWNDKENHHRIIDHFRKDIHPTADGHGHVGDLDVLIFANADWADGWRGFVDGTIEQGQQAAQRVVAALKSDVDILRP</sequence>
<dbReference type="Pfam" id="PF01593">
    <property type="entry name" value="Amino_oxidase"/>
    <property type="match status" value="1"/>
</dbReference>
<dbReference type="PRINTS" id="PR00757">
    <property type="entry name" value="AMINEOXDASEF"/>
</dbReference>
<evidence type="ECO:0000256" key="2">
    <source>
        <dbReference type="ARBA" id="ARBA00005995"/>
    </source>
</evidence>
<feature type="binding site" evidence="5">
    <location>
        <position position="257"/>
    </location>
    <ligand>
        <name>FAD</name>
        <dbReference type="ChEBI" id="CHEBI:57692"/>
    </ligand>
</feature>
<evidence type="ECO:0000259" key="7">
    <source>
        <dbReference type="Pfam" id="PF01593"/>
    </source>
</evidence>
<keyword evidence="6" id="KW-0274">FAD</keyword>
<dbReference type="GeneID" id="81387158"/>
<keyword evidence="6" id="KW-0285">Flavoprotein</keyword>
<dbReference type="InterPro" id="IPR050703">
    <property type="entry name" value="Flavin_MAO"/>
</dbReference>
<dbReference type="Gene3D" id="3.50.50.60">
    <property type="entry name" value="FAD/NAD(P)-binding domain"/>
    <property type="match status" value="3"/>
</dbReference>
<feature type="binding site" evidence="5">
    <location>
        <begin position="70"/>
        <end position="71"/>
    </location>
    <ligand>
        <name>FAD</name>
        <dbReference type="ChEBI" id="CHEBI:57692"/>
    </ligand>
</feature>
<dbReference type="InterPro" id="IPR002937">
    <property type="entry name" value="Amino_oxidase"/>
</dbReference>
<name>A0A9W9NQ85_PENCI</name>
<dbReference type="RefSeq" id="XP_056497756.1">
    <property type="nucleotide sequence ID" value="XM_056647991.1"/>
</dbReference>
<evidence type="ECO:0000313" key="9">
    <source>
        <dbReference type="Proteomes" id="UP001147733"/>
    </source>
</evidence>
<evidence type="ECO:0000313" key="8">
    <source>
        <dbReference type="EMBL" id="KAJ5222833.1"/>
    </source>
</evidence>
<dbReference type="PANTHER" id="PTHR43563">
    <property type="entry name" value="AMINE OXIDASE"/>
    <property type="match status" value="1"/>
</dbReference>
<dbReference type="GO" id="GO:0097621">
    <property type="term" value="F:monoamine oxidase activity"/>
    <property type="evidence" value="ECO:0007669"/>
    <property type="project" value="UniProtKB-EC"/>
</dbReference>
<evidence type="ECO:0000256" key="3">
    <source>
        <dbReference type="ARBA" id="ARBA00023002"/>
    </source>
</evidence>
<organism evidence="8 9">
    <name type="scientific">Penicillium citrinum</name>
    <dbReference type="NCBI Taxonomy" id="5077"/>
    <lineage>
        <taxon>Eukaryota</taxon>
        <taxon>Fungi</taxon>
        <taxon>Dikarya</taxon>
        <taxon>Ascomycota</taxon>
        <taxon>Pezizomycotina</taxon>
        <taxon>Eurotiomycetes</taxon>
        <taxon>Eurotiomycetidae</taxon>
        <taxon>Eurotiales</taxon>
        <taxon>Aspergillaceae</taxon>
        <taxon>Penicillium</taxon>
    </lineage>
</organism>
<comment type="cofactor">
    <cofactor evidence="1 6">
        <name>FAD</name>
        <dbReference type="ChEBI" id="CHEBI:57692"/>
    </cofactor>
</comment>
<accession>A0A9W9NQ85</accession>
<dbReference type="EMBL" id="JAPQKT010000008">
    <property type="protein sequence ID" value="KAJ5222833.1"/>
    <property type="molecule type" value="Genomic_DNA"/>
</dbReference>
<reference evidence="8" key="1">
    <citation type="submission" date="2022-11" db="EMBL/GenBank/DDBJ databases">
        <authorList>
            <person name="Petersen C."/>
        </authorList>
    </citation>
    <scope>NUCLEOTIDE SEQUENCE</scope>
    <source>
        <strain evidence="8">IBT 23319</strain>
    </source>
</reference>
<dbReference type="OrthoDB" id="7777654at2759"/>
<dbReference type="AlphaFoldDB" id="A0A9W9NQ85"/>
<proteinExistence type="inferred from homology"/>
<evidence type="ECO:0000256" key="4">
    <source>
        <dbReference type="ARBA" id="ARBA00048448"/>
    </source>
</evidence>
<evidence type="ECO:0000256" key="6">
    <source>
        <dbReference type="RuleBase" id="RU362067"/>
    </source>
</evidence>
<dbReference type="SUPFAM" id="SSF51905">
    <property type="entry name" value="FAD/NAD(P)-binding domain"/>
    <property type="match status" value="1"/>
</dbReference>
<evidence type="ECO:0000256" key="5">
    <source>
        <dbReference type="PIRSR" id="PIRSR601613-1"/>
    </source>
</evidence>
<dbReference type="InterPro" id="IPR036188">
    <property type="entry name" value="FAD/NAD-bd_sf"/>
</dbReference>
<keyword evidence="9" id="KW-1185">Reference proteome</keyword>
<keyword evidence="3 6" id="KW-0560">Oxidoreductase</keyword>
<protein>
    <recommendedName>
        <fullName evidence="6">Amine oxidase</fullName>
        <ecNumber evidence="6">1.4.3.-</ecNumber>
    </recommendedName>
</protein>
<comment type="similarity">
    <text evidence="2 6">Belongs to the flavin monoamine oxidase family.</text>
</comment>
<feature type="domain" description="Amine oxidase" evidence="7">
    <location>
        <begin position="56"/>
        <end position="358"/>
    </location>
</feature>